<dbReference type="AlphaFoldDB" id="M0DXI2"/>
<feature type="compositionally biased region" description="Polar residues" evidence="1">
    <location>
        <begin position="1"/>
        <end position="15"/>
    </location>
</feature>
<name>M0DXI2_9EURY</name>
<dbReference type="OrthoDB" id="331197at2157"/>
<dbReference type="EMBL" id="AOJE01000050">
    <property type="protein sequence ID" value="ELZ38799.1"/>
    <property type="molecule type" value="Genomic_DNA"/>
</dbReference>
<proteinExistence type="predicted"/>
<evidence type="ECO:0000313" key="3">
    <source>
        <dbReference type="Proteomes" id="UP000011514"/>
    </source>
</evidence>
<dbReference type="RefSeq" id="WP_004048480.1">
    <property type="nucleotide sequence ID" value="NZ_AOJE01000050.1"/>
</dbReference>
<feature type="region of interest" description="Disordered" evidence="1">
    <location>
        <begin position="1"/>
        <end position="22"/>
    </location>
</feature>
<gene>
    <name evidence="2" type="ORF">C471_09245</name>
</gene>
<keyword evidence="3" id="KW-1185">Reference proteome</keyword>
<accession>M0DXI2</accession>
<protein>
    <submittedName>
        <fullName evidence="2">Uncharacterized protein</fullName>
    </submittedName>
</protein>
<dbReference type="STRING" id="1227484.C471_09245"/>
<sequence length="376" mass="40799">MAQPPTQADGGSSTDPRPALENAAIVIHPDGYELVEVGDTEPTESEAVQERIDALPDEPGGAAFNADAHPDHSSVELVDATYSFDVAATLRLAHVESGRFDVLGDDQLVRCVNPGRESLTWFYEAGGDDCMVAEYHEIDDFEAGAIERSKALASIASSKVEVSIVDREELETRRERGEAVTDGGEALTGDDAGFCADCTECDDLDGSTQYELFAERDLVAERHEHDTGHDVERTPASPEALTDGGSNPDDPEVHSEGDRIVATANGGTVGGEWQTMKRLAKTILSEAEEHKTDLQKAEEMAAGVHIRLSCECCGIEEEVEYARDLRETPEEHVEHPDFDCTLDDVTVEAFCPRHGTVPLSYDECDSCASDRALMNR</sequence>
<organism evidence="2 3">
    <name type="scientific">Halorubrum saccharovorum DSM 1137</name>
    <dbReference type="NCBI Taxonomy" id="1227484"/>
    <lineage>
        <taxon>Archaea</taxon>
        <taxon>Methanobacteriati</taxon>
        <taxon>Methanobacteriota</taxon>
        <taxon>Stenosarchaea group</taxon>
        <taxon>Halobacteria</taxon>
        <taxon>Halobacteriales</taxon>
        <taxon>Haloferacaceae</taxon>
        <taxon>Halorubrum</taxon>
    </lineage>
</organism>
<evidence type="ECO:0000256" key="1">
    <source>
        <dbReference type="SAM" id="MobiDB-lite"/>
    </source>
</evidence>
<reference evidence="2 3" key="1">
    <citation type="journal article" date="2014" name="PLoS Genet.">
        <title>Phylogenetically driven sequencing of extremely halophilic archaea reveals strategies for static and dynamic osmo-response.</title>
        <authorList>
            <person name="Becker E.A."/>
            <person name="Seitzer P.M."/>
            <person name="Tritt A."/>
            <person name="Larsen D."/>
            <person name="Krusor M."/>
            <person name="Yao A.I."/>
            <person name="Wu D."/>
            <person name="Madern D."/>
            <person name="Eisen J.A."/>
            <person name="Darling A.E."/>
            <person name="Facciotti M.T."/>
        </authorList>
    </citation>
    <scope>NUCLEOTIDE SEQUENCE [LARGE SCALE GENOMIC DNA]</scope>
    <source>
        <strain evidence="2 3">DSM 1137</strain>
    </source>
</reference>
<dbReference type="PATRIC" id="fig|1227484.4.peg.1844"/>
<comment type="caution">
    <text evidence="2">The sequence shown here is derived from an EMBL/GenBank/DDBJ whole genome shotgun (WGS) entry which is preliminary data.</text>
</comment>
<dbReference type="Proteomes" id="UP000011514">
    <property type="component" value="Unassembled WGS sequence"/>
</dbReference>
<feature type="region of interest" description="Disordered" evidence="1">
    <location>
        <begin position="224"/>
        <end position="255"/>
    </location>
</feature>
<feature type="compositionally biased region" description="Basic and acidic residues" evidence="1">
    <location>
        <begin position="224"/>
        <end position="233"/>
    </location>
</feature>
<evidence type="ECO:0000313" key="2">
    <source>
        <dbReference type="EMBL" id="ELZ38799.1"/>
    </source>
</evidence>